<reference evidence="1" key="1">
    <citation type="submission" date="2014-09" db="EMBL/GenBank/DDBJ databases">
        <authorList>
            <person name="Magalhaes I.L.F."/>
            <person name="Oliveira U."/>
            <person name="Santos F.R."/>
            <person name="Vidigal T.H.D.A."/>
            <person name="Brescovit A.D."/>
            <person name="Santos A.J."/>
        </authorList>
    </citation>
    <scope>NUCLEOTIDE SEQUENCE</scope>
    <source>
        <tissue evidence="1">Shoot tissue taken approximately 20 cm above the soil surface</tissue>
    </source>
</reference>
<sequence length="20" mass="2379">MCTNKIIIYGFHSHVWAVCR</sequence>
<evidence type="ECO:0000313" key="1">
    <source>
        <dbReference type="EMBL" id="JAD27966.1"/>
    </source>
</evidence>
<proteinExistence type="predicted"/>
<dbReference type="AlphaFoldDB" id="A0A0A8YP92"/>
<name>A0A0A8YP92_ARUDO</name>
<protein>
    <submittedName>
        <fullName evidence="1">Uncharacterized protein</fullName>
    </submittedName>
</protein>
<reference evidence="1" key="2">
    <citation type="journal article" date="2015" name="Data Brief">
        <title>Shoot transcriptome of the giant reed, Arundo donax.</title>
        <authorList>
            <person name="Barrero R.A."/>
            <person name="Guerrero F.D."/>
            <person name="Moolhuijzen P."/>
            <person name="Goolsby J.A."/>
            <person name="Tidwell J."/>
            <person name="Bellgard S.E."/>
            <person name="Bellgard M.I."/>
        </authorList>
    </citation>
    <scope>NUCLEOTIDE SEQUENCE</scope>
    <source>
        <tissue evidence="1">Shoot tissue taken approximately 20 cm above the soil surface</tissue>
    </source>
</reference>
<dbReference type="EMBL" id="GBRH01269929">
    <property type="protein sequence ID" value="JAD27966.1"/>
    <property type="molecule type" value="Transcribed_RNA"/>
</dbReference>
<organism evidence="1">
    <name type="scientific">Arundo donax</name>
    <name type="common">Giant reed</name>
    <name type="synonym">Donax arundinaceus</name>
    <dbReference type="NCBI Taxonomy" id="35708"/>
    <lineage>
        <taxon>Eukaryota</taxon>
        <taxon>Viridiplantae</taxon>
        <taxon>Streptophyta</taxon>
        <taxon>Embryophyta</taxon>
        <taxon>Tracheophyta</taxon>
        <taxon>Spermatophyta</taxon>
        <taxon>Magnoliopsida</taxon>
        <taxon>Liliopsida</taxon>
        <taxon>Poales</taxon>
        <taxon>Poaceae</taxon>
        <taxon>PACMAD clade</taxon>
        <taxon>Arundinoideae</taxon>
        <taxon>Arundineae</taxon>
        <taxon>Arundo</taxon>
    </lineage>
</organism>
<accession>A0A0A8YP92</accession>